<dbReference type="Pfam" id="PF00005">
    <property type="entry name" value="ABC_tran"/>
    <property type="match status" value="1"/>
</dbReference>
<keyword evidence="2" id="KW-1003">Cell membrane</keyword>
<dbReference type="Proteomes" id="UP000055136">
    <property type="component" value="Chromosome"/>
</dbReference>
<keyword evidence="6" id="KW-0472">Membrane</keyword>
<dbReference type="GO" id="GO:0005524">
    <property type="term" value="F:ATP binding"/>
    <property type="evidence" value="ECO:0007669"/>
    <property type="project" value="UniProtKB-KW"/>
</dbReference>
<dbReference type="CDD" id="cd03301">
    <property type="entry name" value="ABC_MalK_N"/>
    <property type="match status" value="1"/>
</dbReference>
<accession>A0A0S2TFM7</accession>
<dbReference type="PANTHER" id="PTHR43875:SF15">
    <property type="entry name" value="TREHALOSE IMPORT ATP-BINDING PROTEIN SUGC"/>
    <property type="match status" value="1"/>
</dbReference>
<feature type="domain" description="ABC transporter" evidence="7">
    <location>
        <begin position="4"/>
        <end position="234"/>
    </location>
</feature>
<dbReference type="STRING" id="1748243.Tel_12690"/>
<dbReference type="SUPFAM" id="SSF52540">
    <property type="entry name" value="P-loop containing nucleoside triphosphate hydrolases"/>
    <property type="match status" value="1"/>
</dbReference>
<dbReference type="InterPro" id="IPR012340">
    <property type="entry name" value="NA-bd_OB-fold"/>
</dbReference>
<dbReference type="GO" id="GO:0008643">
    <property type="term" value="P:carbohydrate transport"/>
    <property type="evidence" value="ECO:0007669"/>
    <property type="project" value="InterPro"/>
</dbReference>
<organism evidence="8 9">
    <name type="scientific">Candidatus Tenderia electrophaga</name>
    <dbReference type="NCBI Taxonomy" id="1748243"/>
    <lineage>
        <taxon>Bacteria</taxon>
        <taxon>Pseudomonadati</taxon>
        <taxon>Pseudomonadota</taxon>
        <taxon>Gammaproteobacteria</taxon>
        <taxon>Candidatus Tenderiales</taxon>
        <taxon>Candidatus Tenderiaceae</taxon>
        <taxon>Candidatus Tenderia</taxon>
    </lineage>
</organism>
<evidence type="ECO:0000256" key="6">
    <source>
        <dbReference type="ARBA" id="ARBA00023136"/>
    </source>
</evidence>
<dbReference type="FunFam" id="3.40.50.300:FF:000042">
    <property type="entry name" value="Maltose/maltodextrin ABC transporter, ATP-binding protein"/>
    <property type="match status" value="1"/>
</dbReference>
<dbReference type="InterPro" id="IPR003593">
    <property type="entry name" value="AAA+_ATPase"/>
</dbReference>
<dbReference type="KEGG" id="tee:Tel_12690"/>
<dbReference type="Gene3D" id="3.40.50.300">
    <property type="entry name" value="P-loop containing nucleotide triphosphate hydrolases"/>
    <property type="match status" value="1"/>
</dbReference>
<dbReference type="InterPro" id="IPR027417">
    <property type="entry name" value="P-loop_NTPase"/>
</dbReference>
<name>A0A0S2TFM7_9GAMM</name>
<dbReference type="GO" id="GO:0016887">
    <property type="term" value="F:ATP hydrolysis activity"/>
    <property type="evidence" value="ECO:0007669"/>
    <property type="project" value="InterPro"/>
</dbReference>
<dbReference type="PANTHER" id="PTHR43875">
    <property type="entry name" value="MALTODEXTRIN IMPORT ATP-BINDING PROTEIN MSMX"/>
    <property type="match status" value="1"/>
</dbReference>
<sequence length="381" mass="42237">MAKIELHNVSKHFGENTAVKDADFTIEDGEFFILVGPSGCGKSTLLNMIMGLEDVSTGEILVDGERVDDLDPKDRNMAMVFQSYAIYPHMSVRDNMAFPLKLAKLSAKEIERRISQAAEILELGDLLERKPRALSGGQRQRVAMGRAIVREPKAFLLDEPLSNLDAKLRVQMRTEIARLQNRLETTTVYVTHDQTEAMTLGDRIAVLRQGEVLQIGTPRELYETPDTLFVAGFIGSPAMNFVPARYRDACVETPAGAMALTQDQRAALTGSDGPLVAGFRPEHLQAVEQARDNELCFEAQAEVVEWLGADLFVYFGLDFGDFETLRLPGDLDISANSDRLELVARIDPSHGIQTGDRLTLCMSPEHLQLFDADSGVRLRRG</sequence>
<evidence type="ECO:0000256" key="4">
    <source>
        <dbReference type="ARBA" id="ARBA00022840"/>
    </source>
</evidence>
<evidence type="ECO:0000313" key="8">
    <source>
        <dbReference type="EMBL" id="ALP53922.1"/>
    </source>
</evidence>
<dbReference type="NCBIfam" id="NF008653">
    <property type="entry name" value="PRK11650.1"/>
    <property type="match status" value="1"/>
</dbReference>
<keyword evidence="5" id="KW-1278">Translocase</keyword>
<dbReference type="InterPro" id="IPR008995">
    <property type="entry name" value="Mo/tungstate-bd_C_term_dom"/>
</dbReference>
<evidence type="ECO:0000256" key="1">
    <source>
        <dbReference type="ARBA" id="ARBA00022448"/>
    </source>
</evidence>
<evidence type="ECO:0000259" key="7">
    <source>
        <dbReference type="PROSITE" id="PS50893"/>
    </source>
</evidence>
<dbReference type="SUPFAM" id="SSF50331">
    <property type="entry name" value="MOP-like"/>
    <property type="match status" value="1"/>
</dbReference>
<dbReference type="PROSITE" id="PS50893">
    <property type="entry name" value="ABC_TRANSPORTER_2"/>
    <property type="match status" value="1"/>
</dbReference>
<reference evidence="8" key="1">
    <citation type="submission" date="2015-10" db="EMBL/GenBank/DDBJ databases">
        <title>Description of Candidatus Tenderia electrophaga gen. nov, sp. nov., an Uncultivated Electroautotroph from a Biocathode Enrichment.</title>
        <authorList>
            <person name="Eddie B.J."/>
            <person name="Malanoski A.P."/>
            <person name="Wang Z."/>
            <person name="Hall R.J."/>
            <person name="Oh S.D."/>
            <person name="Heiner C."/>
            <person name="Lin B."/>
            <person name="Strycharz-Glaven S.M."/>
        </authorList>
    </citation>
    <scope>NUCLEOTIDE SEQUENCE [LARGE SCALE GENOMIC DNA]</scope>
    <source>
        <strain evidence="8">NRL1</strain>
    </source>
</reference>
<evidence type="ECO:0000256" key="3">
    <source>
        <dbReference type="ARBA" id="ARBA00022741"/>
    </source>
</evidence>
<dbReference type="InterPro" id="IPR003439">
    <property type="entry name" value="ABC_transporter-like_ATP-bd"/>
</dbReference>
<dbReference type="SMART" id="SM00382">
    <property type="entry name" value="AAA"/>
    <property type="match status" value="1"/>
</dbReference>
<dbReference type="EMBL" id="CP013099">
    <property type="protein sequence ID" value="ALP53922.1"/>
    <property type="molecule type" value="Genomic_DNA"/>
</dbReference>
<evidence type="ECO:0000256" key="2">
    <source>
        <dbReference type="ARBA" id="ARBA00022475"/>
    </source>
</evidence>
<keyword evidence="9" id="KW-1185">Reference proteome</keyword>
<evidence type="ECO:0000256" key="5">
    <source>
        <dbReference type="ARBA" id="ARBA00022967"/>
    </source>
</evidence>
<dbReference type="Pfam" id="PF17912">
    <property type="entry name" value="OB_MalK"/>
    <property type="match status" value="1"/>
</dbReference>
<dbReference type="GO" id="GO:0140359">
    <property type="term" value="F:ABC-type transporter activity"/>
    <property type="evidence" value="ECO:0007669"/>
    <property type="project" value="InterPro"/>
</dbReference>
<dbReference type="AlphaFoldDB" id="A0A0S2TFM7"/>
<protein>
    <submittedName>
        <fullName evidence="8">ABC transporter ATP-binding protein</fullName>
    </submittedName>
</protein>
<proteinExistence type="predicted"/>
<dbReference type="InterPro" id="IPR047641">
    <property type="entry name" value="ABC_transpr_MalK/UgpC-like"/>
</dbReference>
<dbReference type="Gene3D" id="2.40.50.100">
    <property type="match status" value="1"/>
</dbReference>
<keyword evidence="1" id="KW-0813">Transport</keyword>
<dbReference type="Gene3D" id="2.40.50.140">
    <property type="entry name" value="Nucleic acid-binding proteins"/>
    <property type="match status" value="1"/>
</dbReference>
<dbReference type="InterPro" id="IPR040582">
    <property type="entry name" value="OB_MalK-like"/>
</dbReference>
<keyword evidence="4 8" id="KW-0067">ATP-binding</keyword>
<dbReference type="InterPro" id="IPR017871">
    <property type="entry name" value="ABC_transporter-like_CS"/>
</dbReference>
<dbReference type="GO" id="GO:0055052">
    <property type="term" value="C:ATP-binding cassette (ABC) transporter complex, substrate-binding subunit-containing"/>
    <property type="evidence" value="ECO:0007669"/>
    <property type="project" value="TreeGrafter"/>
</dbReference>
<evidence type="ECO:0000313" key="9">
    <source>
        <dbReference type="Proteomes" id="UP000055136"/>
    </source>
</evidence>
<dbReference type="InterPro" id="IPR015855">
    <property type="entry name" value="ABC_transpr_MalK-like"/>
</dbReference>
<dbReference type="PROSITE" id="PS00211">
    <property type="entry name" value="ABC_TRANSPORTER_1"/>
    <property type="match status" value="1"/>
</dbReference>
<keyword evidence="3" id="KW-0547">Nucleotide-binding</keyword>
<gene>
    <name evidence="8" type="ORF">Tel_12690</name>
</gene>